<name>A0ABW3F289_9ACTN</name>
<evidence type="ECO:0000313" key="5">
    <source>
        <dbReference type="Proteomes" id="UP001596972"/>
    </source>
</evidence>
<feature type="domain" description="DUF6801" evidence="3">
    <location>
        <begin position="42"/>
        <end position="198"/>
    </location>
</feature>
<accession>A0ABW3F289</accession>
<sequence>MTIRVRGTTAAVALAAVVAGAVTAGGGAAPARAVETDATLRYACAFPSGTSRAVDVRVRAGFPAGGTAGEPVRPGRATVTATIPADAVAAAGLPPDAASVAGTAALAVAAAQNGTSAPVTWAGLAAPAVPLAEGADLVLEASGDVPPVTPAAAGDLVFTAAALTLNLDPRDAAGRTPEGAEPVAVTCEPAEGRDVALATVPVRPGAPAAGPGASAAPARDAPAAPRAAAPPAEEPPGETPEECGTYEGPDTTWMSGCIYLSGFSNVTKLDGATIVNDPEFADPALTNVIYKITSTGAELRQRFVSPLRSRSTFLTFGLMPTTATMELTQAPLKPGEPVYGSVEAITDLQTGVQTVNAHMKMSIRIYDVTVKGTPLDVGDRCRTEVPADLRLTGKMTNILEGGVLDGTFAIPPFAGCGAAEDLDPLFSGTVSGPENLLRVTLGATCIPFAEISCPPVLPEPSRSGAAATG</sequence>
<keyword evidence="5" id="KW-1185">Reference proteome</keyword>
<dbReference type="Pfam" id="PF20611">
    <property type="entry name" value="DUF6801"/>
    <property type="match status" value="1"/>
</dbReference>
<keyword evidence="2" id="KW-0732">Signal</keyword>
<feature type="chain" id="PRO_5046951208" evidence="2">
    <location>
        <begin position="25"/>
        <end position="469"/>
    </location>
</feature>
<gene>
    <name evidence="4" type="ORF">ACFQ11_36540</name>
</gene>
<comment type="caution">
    <text evidence="4">The sequence shown here is derived from an EMBL/GenBank/DDBJ whole genome shotgun (WGS) entry which is preliminary data.</text>
</comment>
<dbReference type="EMBL" id="JBHTJA010000182">
    <property type="protein sequence ID" value="MFD0905930.1"/>
    <property type="molecule type" value="Genomic_DNA"/>
</dbReference>
<dbReference type="RefSeq" id="WP_378307324.1">
    <property type="nucleotide sequence ID" value="NZ_JBHTJA010000182.1"/>
</dbReference>
<feature type="region of interest" description="Disordered" evidence="1">
    <location>
        <begin position="202"/>
        <end position="248"/>
    </location>
</feature>
<dbReference type="Proteomes" id="UP001596972">
    <property type="component" value="Unassembled WGS sequence"/>
</dbReference>
<dbReference type="InterPro" id="IPR046542">
    <property type="entry name" value="DUF6801"/>
</dbReference>
<evidence type="ECO:0000259" key="3">
    <source>
        <dbReference type="Pfam" id="PF20611"/>
    </source>
</evidence>
<organism evidence="4 5">
    <name type="scientific">Actinomadura sediminis</name>
    <dbReference type="NCBI Taxonomy" id="1038904"/>
    <lineage>
        <taxon>Bacteria</taxon>
        <taxon>Bacillati</taxon>
        <taxon>Actinomycetota</taxon>
        <taxon>Actinomycetes</taxon>
        <taxon>Streptosporangiales</taxon>
        <taxon>Thermomonosporaceae</taxon>
        <taxon>Actinomadura</taxon>
    </lineage>
</organism>
<evidence type="ECO:0000256" key="2">
    <source>
        <dbReference type="SAM" id="SignalP"/>
    </source>
</evidence>
<protein>
    <submittedName>
        <fullName evidence="4">DUF6801 domain-containing protein</fullName>
    </submittedName>
</protein>
<feature type="signal peptide" evidence="2">
    <location>
        <begin position="1"/>
        <end position="24"/>
    </location>
</feature>
<reference evidence="5" key="1">
    <citation type="journal article" date="2019" name="Int. J. Syst. Evol. Microbiol.">
        <title>The Global Catalogue of Microorganisms (GCM) 10K type strain sequencing project: providing services to taxonomists for standard genome sequencing and annotation.</title>
        <authorList>
            <consortium name="The Broad Institute Genomics Platform"/>
            <consortium name="The Broad Institute Genome Sequencing Center for Infectious Disease"/>
            <person name="Wu L."/>
            <person name="Ma J."/>
        </authorList>
    </citation>
    <scope>NUCLEOTIDE SEQUENCE [LARGE SCALE GENOMIC DNA]</scope>
    <source>
        <strain evidence="5">JCM 31202</strain>
    </source>
</reference>
<evidence type="ECO:0000313" key="4">
    <source>
        <dbReference type="EMBL" id="MFD0905930.1"/>
    </source>
</evidence>
<feature type="compositionally biased region" description="Low complexity" evidence="1">
    <location>
        <begin position="202"/>
        <end position="231"/>
    </location>
</feature>
<proteinExistence type="predicted"/>
<evidence type="ECO:0000256" key="1">
    <source>
        <dbReference type="SAM" id="MobiDB-lite"/>
    </source>
</evidence>